<evidence type="ECO:0000313" key="1">
    <source>
        <dbReference type="EMBL" id="KAF9750696.1"/>
    </source>
</evidence>
<dbReference type="AlphaFoldDB" id="A0A8H7N7S6"/>
<sequence length="140" mass="15929">METMAAHETDNFVMHWHDRRLPTHTLAEKYPISTEGVLPTRFLAKVVCIRKLVHARGSGNVTMMVLASLDPTCGHPALSPSRREHYCGHQFSYAAIFPKESSCVMATQNVEQIRWRAGSGWLWRIAGIKKQHVCIRVGYR</sequence>
<gene>
    <name evidence="1" type="ORF">IM811_014916</name>
</gene>
<dbReference type="EMBL" id="JADCTT010000006">
    <property type="protein sequence ID" value="KAF9750696.1"/>
    <property type="molecule type" value="Genomic_DNA"/>
</dbReference>
<organism evidence="1 2">
    <name type="scientific">Bionectria ochroleuca</name>
    <name type="common">Gliocladium roseum</name>
    <dbReference type="NCBI Taxonomy" id="29856"/>
    <lineage>
        <taxon>Eukaryota</taxon>
        <taxon>Fungi</taxon>
        <taxon>Dikarya</taxon>
        <taxon>Ascomycota</taxon>
        <taxon>Pezizomycotina</taxon>
        <taxon>Sordariomycetes</taxon>
        <taxon>Hypocreomycetidae</taxon>
        <taxon>Hypocreales</taxon>
        <taxon>Bionectriaceae</taxon>
        <taxon>Clonostachys</taxon>
    </lineage>
</organism>
<comment type="caution">
    <text evidence="1">The sequence shown here is derived from an EMBL/GenBank/DDBJ whole genome shotgun (WGS) entry which is preliminary data.</text>
</comment>
<evidence type="ECO:0000313" key="2">
    <source>
        <dbReference type="Proteomes" id="UP000616885"/>
    </source>
</evidence>
<accession>A0A8H7N7S6</accession>
<proteinExistence type="predicted"/>
<reference evidence="1" key="1">
    <citation type="submission" date="2020-10" db="EMBL/GenBank/DDBJ databases">
        <title>High-Quality Genome Resource of Clonostachys rosea strain S41 by Oxford Nanopore Long-Read Sequencing.</title>
        <authorList>
            <person name="Wang H."/>
        </authorList>
    </citation>
    <scope>NUCLEOTIDE SEQUENCE</scope>
    <source>
        <strain evidence="1">S41</strain>
    </source>
</reference>
<name>A0A8H7N7S6_BIOOC</name>
<protein>
    <submittedName>
        <fullName evidence="1">Uncharacterized protein</fullName>
    </submittedName>
</protein>
<dbReference type="Proteomes" id="UP000616885">
    <property type="component" value="Unassembled WGS sequence"/>
</dbReference>